<evidence type="ECO:0000313" key="2">
    <source>
        <dbReference type="Proteomes" id="UP001217089"/>
    </source>
</evidence>
<dbReference type="EMBL" id="JARBDR010000813">
    <property type="protein sequence ID" value="KAJ8305331.1"/>
    <property type="molecule type" value="Genomic_DNA"/>
</dbReference>
<dbReference type="PANTHER" id="PTHR46609">
    <property type="entry name" value="EXONUCLEASE, PHAGE-TYPE/RECB, C-TERMINAL DOMAIN-CONTAINING PROTEIN"/>
    <property type="match status" value="1"/>
</dbReference>
<dbReference type="InterPro" id="IPR011604">
    <property type="entry name" value="PDDEXK-like_dom_sf"/>
</dbReference>
<comment type="caution">
    <text evidence="1">The sequence shown here is derived from an EMBL/GenBank/DDBJ whole genome shotgun (WGS) entry which is preliminary data.</text>
</comment>
<sequence>MTVIEYQNHKKTNLNKIVRHHPTGLFISPEHPYLAASPAGKIPINLYEAVKTVSNFCLELDGNNLKLKRTHDYFYQIQGQLNITDFPWADFVVRTVNPYQIHIERIKIDKDFWLNIMLPKLHAFYHKALLPELAHPSNNTTTGIREPGQWMNA</sequence>
<dbReference type="InterPro" id="IPR051703">
    <property type="entry name" value="NF-kappa-B_Signaling_Reg"/>
</dbReference>
<reference evidence="1 2" key="1">
    <citation type="submission" date="2022-12" db="EMBL/GenBank/DDBJ databases">
        <title>Chromosome-level genome of Tegillarca granosa.</title>
        <authorList>
            <person name="Kim J."/>
        </authorList>
    </citation>
    <scope>NUCLEOTIDE SEQUENCE [LARGE SCALE GENOMIC DNA]</scope>
    <source>
        <strain evidence="1">Teg-2019</strain>
        <tissue evidence="1">Adductor muscle</tissue>
    </source>
</reference>
<gene>
    <name evidence="1" type="ORF">KUTeg_015876</name>
</gene>
<dbReference type="InterPro" id="IPR011335">
    <property type="entry name" value="Restrct_endonuc-II-like"/>
</dbReference>
<name>A0ABQ9EJA2_TEGGR</name>
<organism evidence="1 2">
    <name type="scientific">Tegillarca granosa</name>
    <name type="common">Malaysian cockle</name>
    <name type="synonym">Anadara granosa</name>
    <dbReference type="NCBI Taxonomy" id="220873"/>
    <lineage>
        <taxon>Eukaryota</taxon>
        <taxon>Metazoa</taxon>
        <taxon>Spiralia</taxon>
        <taxon>Lophotrochozoa</taxon>
        <taxon>Mollusca</taxon>
        <taxon>Bivalvia</taxon>
        <taxon>Autobranchia</taxon>
        <taxon>Pteriomorphia</taxon>
        <taxon>Arcoida</taxon>
        <taxon>Arcoidea</taxon>
        <taxon>Arcidae</taxon>
        <taxon>Tegillarca</taxon>
    </lineage>
</organism>
<protein>
    <submittedName>
        <fullName evidence="1">Uncharacterized protein</fullName>
    </submittedName>
</protein>
<keyword evidence="2" id="KW-1185">Reference proteome</keyword>
<dbReference type="Proteomes" id="UP001217089">
    <property type="component" value="Unassembled WGS sequence"/>
</dbReference>
<dbReference type="CDD" id="cd22343">
    <property type="entry name" value="PDDEXK_lambda_exonuclease-like"/>
    <property type="match status" value="1"/>
</dbReference>
<dbReference type="Gene3D" id="3.90.320.10">
    <property type="match status" value="1"/>
</dbReference>
<dbReference type="SUPFAM" id="SSF52980">
    <property type="entry name" value="Restriction endonuclease-like"/>
    <property type="match status" value="1"/>
</dbReference>
<dbReference type="PANTHER" id="PTHR46609:SF7">
    <property type="match status" value="1"/>
</dbReference>
<accession>A0ABQ9EJA2</accession>
<proteinExistence type="predicted"/>
<evidence type="ECO:0000313" key="1">
    <source>
        <dbReference type="EMBL" id="KAJ8305331.1"/>
    </source>
</evidence>